<keyword evidence="2" id="KW-0418">Kinase</keyword>
<evidence type="ECO:0000313" key="3">
    <source>
        <dbReference type="Proteomes" id="UP000028990"/>
    </source>
</evidence>
<feature type="compositionally biased region" description="Basic and acidic residues" evidence="1">
    <location>
        <begin position="119"/>
        <end position="133"/>
    </location>
</feature>
<feature type="compositionally biased region" description="Basic residues" evidence="1">
    <location>
        <begin position="88"/>
        <end position="102"/>
    </location>
</feature>
<sequence>MLSYMSKDVNGASEETLTVEVGSYSVNEQGCGELVPPAKAESHGMGAKPPAPDGCAESGGRIDKPPLESRGDERGCCRGPKLSPGRCCRPRRLNQRVPRHQRTKTDRGGSRTKGGKAHGKSEDIKPQTEEEQLKGGTELAES</sequence>
<evidence type="ECO:0000313" key="2">
    <source>
        <dbReference type="EMBL" id="KFO35560.1"/>
    </source>
</evidence>
<reference evidence="2 3" key="1">
    <citation type="submission" date="2013-11" db="EMBL/GenBank/DDBJ databases">
        <title>The Damaraland mole rat (Fukomys damarensis) genome and evolution of African mole rats.</title>
        <authorList>
            <person name="Gladyshev V.N."/>
            <person name="Fang X."/>
        </authorList>
    </citation>
    <scope>NUCLEOTIDE SEQUENCE [LARGE SCALE GENOMIC DNA]</scope>
    <source>
        <tissue evidence="2">Liver</tissue>
    </source>
</reference>
<proteinExistence type="predicted"/>
<feature type="region of interest" description="Disordered" evidence="1">
    <location>
        <begin position="32"/>
        <end position="142"/>
    </location>
</feature>
<dbReference type="AlphaFoldDB" id="A0A091DZ29"/>
<organism evidence="2 3">
    <name type="scientific">Fukomys damarensis</name>
    <name type="common">Damaraland mole rat</name>
    <name type="synonym">Cryptomys damarensis</name>
    <dbReference type="NCBI Taxonomy" id="885580"/>
    <lineage>
        <taxon>Eukaryota</taxon>
        <taxon>Metazoa</taxon>
        <taxon>Chordata</taxon>
        <taxon>Craniata</taxon>
        <taxon>Vertebrata</taxon>
        <taxon>Euteleostomi</taxon>
        <taxon>Mammalia</taxon>
        <taxon>Eutheria</taxon>
        <taxon>Euarchontoglires</taxon>
        <taxon>Glires</taxon>
        <taxon>Rodentia</taxon>
        <taxon>Hystricomorpha</taxon>
        <taxon>Bathyergidae</taxon>
        <taxon>Fukomys</taxon>
    </lineage>
</organism>
<feature type="compositionally biased region" description="Basic and acidic residues" evidence="1">
    <location>
        <begin position="60"/>
        <end position="76"/>
    </location>
</feature>
<protein>
    <submittedName>
        <fullName evidence="2">A-kinase anchor protein 12</fullName>
    </submittedName>
</protein>
<keyword evidence="2" id="KW-0808">Transferase</keyword>
<dbReference type="Proteomes" id="UP000028990">
    <property type="component" value="Unassembled WGS sequence"/>
</dbReference>
<dbReference type="GO" id="GO:0016301">
    <property type="term" value="F:kinase activity"/>
    <property type="evidence" value="ECO:0007669"/>
    <property type="project" value="UniProtKB-KW"/>
</dbReference>
<dbReference type="EMBL" id="KN121761">
    <property type="protein sequence ID" value="KFO35560.1"/>
    <property type="molecule type" value="Genomic_DNA"/>
</dbReference>
<keyword evidence="3" id="KW-1185">Reference proteome</keyword>
<evidence type="ECO:0000256" key="1">
    <source>
        <dbReference type="SAM" id="MobiDB-lite"/>
    </source>
</evidence>
<name>A0A091DZ29_FUKDA</name>
<gene>
    <name evidence="2" type="ORF">H920_03061</name>
</gene>
<accession>A0A091DZ29</accession>